<evidence type="ECO:0008006" key="4">
    <source>
        <dbReference type="Google" id="ProtNLM"/>
    </source>
</evidence>
<protein>
    <recommendedName>
        <fullName evidence="4">Glucosyltransferase</fullName>
    </recommendedName>
</protein>
<reference evidence="2" key="1">
    <citation type="submission" date="2023-02" db="EMBL/GenBank/DDBJ databases">
        <title>Genome of toxic invasive species Heracleum sosnowskyi carries increased number of genes despite the absence of recent whole-genome duplications.</title>
        <authorList>
            <person name="Schelkunov M."/>
            <person name="Shtratnikova V."/>
            <person name="Makarenko M."/>
            <person name="Klepikova A."/>
            <person name="Omelchenko D."/>
            <person name="Novikova G."/>
            <person name="Obukhova E."/>
            <person name="Bogdanov V."/>
            <person name="Penin A."/>
            <person name="Logacheva M."/>
        </authorList>
    </citation>
    <scope>NUCLEOTIDE SEQUENCE</scope>
    <source>
        <strain evidence="2">Hsosn_3</strain>
        <tissue evidence="2">Leaf</tissue>
    </source>
</reference>
<dbReference type="GO" id="GO:0080044">
    <property type="term" value="F:quercetin 7-O-glucosyltransferase activity"/>
    <property type="evidence" value="ECO:0007669"/>
    <property type="project" value="TreeGrafter"/>
</dbReference>
<organism evidence="2 3">
    <name type="scientific">Heracleum sosnowskyi</name>
    <dbReference type="NCBI Taxonomy" id="360622"/>
    <lineage>
        <taxon>Eukaryota</taxon>
        <taxon>Viridiplantae</taxon>
        <taxon>Streptophyta</taxon>
        <taxon>Embryophyta</taxon>
        <taxon>Tracheophyta</taxon>
        <taxon>Spermatophyta</taxon>
        <taxon>Magnoliopsida</taxon>
        <taxon>eudicotyledons</taxon>
        <taxon>Gunneridae</taxon>
        <taxon>Pentapetalae</taxon>
        <taxon>asterids</taxon>
        <taxon>campanulids</taxon>
        <taxon>Apiales</taxon>
        <taxon>Apiaceae</taxon>
        <taxon>Apioideae</taxon>
        <taxon>apioid superclade</taxon>
        <taxon>Tordylieae</taxon>
        <taxon>Tordyliinae</taxon>
        <taxon>Heracleum</taxon>
    </lineage>
</organism>
<sequence>MIQKPRPVQCLVFPYTMQGHINLMHQFSKTIVSRGIKVTLVTTKFLFKSFQQLSGTSMPVETISDDFDEAVLDVMVNQFLDIDKVDWVLCNTFYKLEEEVIDWMSKQLRLRAIRPTIPRKYLNNQKTAEDDTYNGL</sequence>
<comment type="caution">
    <text evidence="2">The sequence shown here is derived from an EMBL/GenBank/DDBJ whole genome shotgun (WGS) entry which is preliminary data.</text>
</comment>
<dbReference type="PANTHER" id="PTHR11926">
    <property type="entry name" value="GLUCOSYL/GLUCURONOSYL TRANSFERASES"/>
    <property type="match status" value="1"/>
</dbReference>
<reference evidence="2" key="2">
    <citation type="submission" date="2023-05" db="EMBL/GenBank/DDBJ databases">
        <authorList>
            <person name="Schelkunov M.I."/>
        </authorList>
    </citation>
    <scope>NUCLEOTIDE SEQUENCE</scope>
    <source>
        <strain evidence="2">Hsosn_3</strain>
        <tissue evidence="2">Leaf</tissue>
    </source>
</reference>
<name>A0AAD8MZU0_9APIA</name>
<dbReference type="GO" id="GO:0080043">
    <property type="term" value="F:quercetin 3-O-glucosyltransferase activity"/>
    <property type="evidence" value="ECO:0007669"/>
    <property type="project" value="TreeGrafter"/>
</dbReference>
<dbReference type="Gene3D" id="3.40.50.2000">
    <property type="entry name" value="Glycogen Phosphorylase B"/>
    <property type="match status" value="2"/>
</dbReference>
<dbReference type="SUPFAM" id="SSF53756">
    <property type="entry name" value="UDP-Glycosyltransferase/glycogen phosphorylase"/>
    <property type="match status" value="1"/>
</dbReference>
<comment type="similarity">
    <text evidence="1">Belongs to the UDP-glycosyltransferase family.</text>
</comment>
<evidence type="ECO:0000256" key="1">
    <source>
        <dbReference type="ARBA" id="ARBA00009995"/>
    </source>
</evidence>
<keyword evidence="3" id="KW-1185">Reference proteome</keyword>
<evidence type="ECO:0000313" key="3">
    <source>
        <dbReference type="Proteomes" id="UP001237642"/>
    </source>
</evidence>
<dbReference type="EMBL" id="JAUIZM010000002">
    <property type="protein sequence ID" value="KAK1396330.1"/>
    <property type="molecule type" value="Genomic_DNA"/>
</dbReference>
<proteinExistence type="inferred from homology"/>
<evidence type="ECO:0000313" key="2">
    <source>
        <dbReference type="EMBL" id="KAK1396330.1"/>
    </source>
</evidence>
<gene>
    <name evidence="2" type="ORF">POM88_006193</name>
</gene>
<dbReference type="PANTHER" id="PTHR11926:SF1553">
    <property type="entry name" value="GLYCOSYLTRANSFERASE"/>
    <property type="match status" value="1"/>
</dbReference>
<dbReference type="AlphaFoldDB" id="A0AAD8MZU0"/>
<dbReference type="Proteomes" id="UP001237642">
    <property type="component" value="Unassembled WGS sequence"/>
</dbReference>
<accession>A0AAD8MZU0</accession>